<evidence type="ECO:0000313" key="2">
    <source>
        <dbReference type="Proteomes" id="UP000005239"/>
    </source>
</evidence>
<dbReference type="Proteomes" id="UP000005239">
    <property type="component" value="Unassembled WGS sequence"/>
</dbReference>
<dbReference type="InterPro" id="IPR019425">
    <property type="entry name" value="7TM_GPCR_serpentine_rcpt_Srt"/>
</dbReference>
<proteinExistence type="predicted"/>
<reference evidence="1" key="2">
    <citation type="submission" date="2022-06" db="UniProtKB">
        <authorList>
            <consortium name="EnsemblMetazoa"/>
        </authorList>
    </citation>
    <scope>IDENTIFICATION</scope>
    <source>
        <strain evidence="1">PS312</strain>
    </source>
</reference>
<accession>A0A8R1YM27</accession>
<dbReference type="Pfam" id="PF10321">
    <property type="entry name" value="7TM_GPCR_Srt"/>
    <property type="match status" value="2"/>
</dbReference>
<dbReference type="PANTHER" id="PTHR23021:SF11">
    <property type="entry name" value="SERPENTINE RECEPTOR, CLASS T"/>
    <property type="match status" value="1"/>
</dbReference>
<name>A0A2A6BA14_PRIPA</name>
<gene>
    <name evidence="1" type="primary">WBGene00114673</name>
</gene>
<organism evidence="1 2">
    <name type="scientific">Pristionchus pacificus</name>
    <name type="common">Parasitic nematode worm</name>
    <dbReference type="NCBI Taxonomy" id="54126"/>
    <lineage>
        <taxon>Eukaryota</taxon>
        <taxon>Metazoa</taxon>
        <taxon>Ecdysozoa</taxon>
        <taxon>Nematoda</taxon>
        <taxon>Chromadorea</taxon>
        <taxon>Rhabditida</taxon>
        <taxon>Rhabditina</taxon>
        <taxon>Diplogasteromorpha</taxon>
        <taxon>Diplogasteroidea</taxon>
        <taxon>Neodiplogasteridae</taxon>
        <taxon>Pristionchus</taxon>
    </lineage>
</organism>
<dbReference type="AlphaFoldDB" id="A0A2A6BA14"/>
<dbReference type="PANTHER" id="PTHR23021">
    <property type="entry name" value="SERPENTINE RECEPTOR, CLASS T"/>
    <property type="match status" value="1"/>
</dbReference>
<dbReference type="EnsemblMetazoa" id="PPA25119.1">
    <property type="protein sequence ID" value="PPA25119.1"/>
    <property type="gene ID" value="WBGene00114673"/>
</dbReference>
<keyword evidence="2" id="KW-1185">Reference proteome</keyword>
<protein>
    <submittedName>
        <fullName evidence="1">G protein-coupled receptor</fullName>
    </submittedName>
</protein>
<dbReference type="OrthoDB" id="5875846at2759"/>
<dbReference type="SUPFAM" id="SSF81321">
    <property type="entry name" value="Family A G protein-coupled receptor-like"/>
    <property type="match status" value="1"/>
</dbReference>
<reference evidence="2" key="1">
    <citation type="journal article" date="2008" name="Nat. Genet.">
        <title>The Pristionchus pacificus genome provides a unique perspective on nematode lifestyle and parasitism.</title>
        <authorList>
            <person name="Dieterich C."/>
            <person name="Clifton S.W."/>
            <person name="Schuster L.N."/>
            <person name="Chinwalla A."/>
            <person name="Delehaunty K."/>
            <person name="Dinkelacker I."/>
            <person name="Fulton L."/>
            <person name="Fulton R."/>
            <person name="Godfrey J."/>
            <person name="Minx P."/>
            <person name="Mitreva M."/>
            <person name="Roeseler W."/>
            <person name="Tian H."/>
            <person name="Witte H."/>
            <person name="Yang S.P."/>
            <person name="Wilson R.K."/>
            <person name="Sommer R.J."/>
        </authorList>
    </citation>
    <scope>NUCLEOTIDE SEQUENCE [LARGE SCALE GENOMIC DNA]</scope>
    <source>
        <strain evidence="2">PS312</strain>
    </source>
</reference>
<sequence>MIGAQYEFMPDMLRGPEYNCSEVMPSGPAWADKYGVKRPIFGWYSLVFGIIVEILYIPCLIALRKDARMSCIKIMFCLALLDMVGGIASSVGFGVLLIQGAVFCSDPVFTAGIGIVGYGNWCMASSICIVLAVNRLFEMLNLSKYFTVRISLIVNSSLQSMSFSPFIPGHGKDEYVNIPHAVHDMVIVTLSCLLYMALCTVLVMKRKAISPGTNKVFSNTPIFVQAMLICGANLGSSLIYVSMNFIPLPPSLIVAGHVSWQISNGSPPFIYFALNKSIRNFTLRSIGLGRLGQNSQVHNSTTQRSPITF</sequence>
<accession>A0A2A6BA14</accession>
<evidence type="ECO:0000313" key="1">
    <source>
        <dbReference type="EnsemblMetazoa" id="PPA25119.1"/>
    </source>
</evidence>